<evidence type="ECO:0000256" key="17">
    <source>
        <dbReference type="ARBA" id="ARBA00060492"/>
    </source>
</evidence>
<keyword evidence="7 23" id="KW-0732">Signal</keyword>
<dbReference type="EMBL" id="AK417501">
    <property type="protein sequence ID" value="BAN20716.1"/>
    <property type="molecule type" value="mRNA"/>
</dbReference>
<feature type="transmembrane region" description="Helical" evidence="22">
    <location>
        <begin position="270"/>
        <end position="292"/>
    </location>
</feature>
<evidence type="ECO:0000256" key="2">
    <source>
        <dbReference type="ARBA" id="ARBA00004158"/>
    </source>
</evidence>
<feature type="compositionally biased region" description="Low complexity" evidence="21">
    <location>
        <begin position="28"/>
        <end position="73"/>
    </location>
</feature>
<evidence type="ECO:0000256" key="1">
    <source>
        <dbReference type="ARBA" id="ARBA00004151"/>
    </source>
</evidence>
<dbReference type="GO" id="GO:0031902">
    <property type="term" value="C:late endosome membrane"/>
    <property type="evidence" value="ECO:0007669"/>
    <property type="project" value="TreeGrafter"/>
</dbReference>
<accession>R4WPB3</accession>
<dbReference type="PRINTS" id="PR00336">
    <property type="entry name" value="LYSASSOCTDMP"/>
</dbReference>
<dbReference type="AlphaFoldDB" id="R4WPB3"/>
<dbReference type="Pfam" id="PF21222">
    <property type="entry name" value="Lamp2_2nd"/>
    <property type="match status" value="1"/>
</dbReference>
<feature type="domain" description="Lysosome-associated membrane glycoprotein 2-like luminal" evidence="24">
    <location>
        <begin position="112"/>
        <end position="225"/>
    </location>
</feature>
<keyword evidence="11 20" id="KW-0472">Membrane</keyword>
<evidence type="ECO:0000256" key="14">
    <source>
        <dbReference type="ARBA" id="ARBA00023329"/>
    </source>
</evidence>
<evidence type="ECO:0000256" key="13">
    <source>
        <dbReference type="ARBA" id="ARBA00023273"/>
    </source>
</evidence>
<comment type="similarity">
    <text evidence="5 20">Belongs to the LAMP family.</text>
</comment>
<comment type="function">
    <text evidence="16">Plays a role in short-term synaptic plasticity in a subset of GABAergic neurons in the brain.</text>
</comment>
<name>R4WPB3_RIPPE</name>
<feature type="domain" description="Lysosome-associated membrane glycoprotein 2-like transmembrane" evidence="25">
    <location>
        <begin position="271"/>
        <end position="302"/>
    </location>
</feature>
<dbReference type="PROSITE" id="PS51407">
    <property type="entry name" value="LAMP_3"/>
    <property type="match status" value="1"/>
</dbReference>
<evidence type="ECO:0000256" key="15">
    <source>
        <dbReference type="ARBA" id="ARBA00029428"/>
    </source>
</evidence>
<keyword evidence="12" id="KW-0325">Glycoprotein</keyword>
<evidence type="ECO:0000259" key="25">
    <source>
        <dbReference type="Pfam" id="PF21222"/>
    </source>
</evidence>
<evidence type="ECO:0000256" key="23">
    <source>
        <dbReference type="SAM" id="SignalP"/>
    </source>
</evidence>
<evidence type="ECO:0000256" key="18">
    <source>
        <dbReference type="ARBA" id="ARBA00074379"/>
    </source>
</evidence>
<evidence type="ECO:0000256" key="10">
    <source>
        <dbReference type="ARBA" id="ARBA00023018"/>
    </source>
</evidence>
<dbReference type="GO" id="GO:0005765">
    <property type="term" value="C:lysosomal membrane"/>
    <property type="evidence" value="ECO:0007669"/>
    <property type="project" value="TreeGrafter"/>
</dbReference>
<comment type="caution">
    <text evidence="20">Lacks conserved residue(s) required for the propagation of feature annotation.</text>
</comment>
<evidence type="ECO:0000259" key="24">
    <source>
        <dbReference type="Pfam" id="PF01299"/>
    </source>
</evidence>
<keyword evidence="10" id="KW-0770">Synapse</keyword>
<evidence type="ECO:0000256" key="3">
    <source>
        <dbReference type="ARBA" id="ARBA00004172"/>
    </source>
</evidence>
<proteinExistence type="evidence at transcript level"/>
<feature type="compositionally biased region" description="Low complexity" evidence="21">
    <location>
        <begin position="80"/>
        <end position="103"/>
    </location>
</feature>
<dbReference type="GO" id="GO:0005886">
    <property type="term" value="C:plasma membrane"/>
    <property type="evidence" value="ECO:0007669"/>
    <property type="project" value="UniProtKB-SubCell"/>
</dbReference>
<dbReference type="Pfam" id="PF01299">
    <property type="entry name" value="Lamp2-like_luminal"/>
    <property type="match status" value="1"/>
</dbReference>
<evidence type="ECO:0000256" key="20">
    <source>
        <dbReference type="PROSITE-ProRule" id="PRU00740"/>
    </source>
</evidence>
<protein>
    <recommendedName>
        <fullName evidence="18">Lysosome-associated membrane glycoprotein 5</fullName>
    </recommendedName>
    <alternativeName>
        <fullName evidence="19">Lysosome-associated membrane protein 5</fullName>
    </alternativeName>
</protein>
<feature type="chain" id="PRO_5004380958" description="Lysosome-associated membrane glycoprotein 5" evidence="23">
    <location>
        <begin position="19"/>
        <end position="305"/>
    </location>
</feature>
<dbReference type="Gene3D" id="2.40.160.110">
    <property type="match status" value="1"/>
</dbReference>
<dbReference type="PANTHER" id="PTHR11506:SF35">
    <property type="entry name" value="LYSOSOME-ASSOCIATED MEMBRANE GLYCOPROTEIN 5"/>
    <property type="match status" value="1"/>
</dbReference>
<keyword evidence="9 22" id="KW-1133">Transmembrane helix</keyword>
<evidence type="ECO:0000256" key="8">
    <source>
        <dbReference type="ARBA" id="ARBA00022753"/>
    </source>
</evidence>
<evidence type="ECO:0000256" key="6">
    <source>
        <dbReference type="ARBA" id="ARBA00022692"/>
    </source>
</evidence>
<keyword evidence="14" id="KW-0968">Cytoplasmic vesicle</keyword>
<keyword evidence="6 20" id="KW-0812">Transmembrane</keyword>
<evidence type="ECO:0000256" key="9">
    <source>
        <dbReference type="ARBA" id="ARBA00022989"/>
    </source>
</evidence>
<dbReference type="InterPro" id="IPR002000">
    <property type="entry name" value="Lysosome-assoc_membr_glycop"/>
</dbReference>
<keyword evidence="8" id="KW-0967">Endosome</keyword>
<dbReference type="PANTHER" id="PTHR11506">
    <property type="entry name" value="LYSOSOME-ASSOCIATED MEMBRANE GLYCOPROTEIN"/>
    <property type="match status" value="1"/>
</dbReference>
<sequence>MKLIYVFTLCLLAGITFGSDDVINKATTKSPVTTPTTASTPVPSSSTPSTTEAPTTTTQAPPTSSSSTPTPTTTTPPPTSSTSPTTPTTTVPPSSSTTPAPQTKWVVFDPKSNVTCIVAEMEVTFNLHSGKTPYSIKINPANANAVGGHCGPSNQVLNVVWDTAEMTSSMTLNFTKSKNDYFISGFNLSLVHNTTAGLVASNFSAVNLTLYKTNVNTSYYCESVDLPELKNSNNETVDTSMKRFSVEAFKSDNKTTFSTIHYCSGEIPDIVPLVVGIALAALVLVVVIAYLIGRRRSQARGYLSM</sequence>
<evidence type="ECO:0000313" key="26">
    <source>
        <dbReference type="EMBL" id="BAN20716.1"/>
    </source>
</evidence>
<organism evidence="26">
    <name type="scientific">Riptortus pedestris</name>
    <name type="common">Bean bug</name>
    <dbReference type="NCBI Taxonomy" id="329032"/>
    <lineage>
        <taxon>Eukaryota</taxon>
        <taxon>Metazoa</taxon>
        <taxon>Ecdysozoa</taxon>
        <taxon>Arthropoda</taxon>
        <taxon>Hexapoda</taxon>
        <taxon>Insecta</taxon>
        <taxon>Pterygota</taxon>
        <taxon>Neoptera</taxon>
        <taxon>Paraneoptera</taxon>
        <taxon>Hemiptera</taxon>
        <taxon>Heteroptera</taxon>
        <taxon>Panheteroptera</taxon>
        <taxon>Pentatomomorpha</taxon>
        <taxon>Coreoidea</taxon>
        <taxon>Alydidae</taxon>
        <taxon>Riptortus</taxon>
    </lineage>
</organism>
<evidence type="ECO:0000256" key="19">
    <source>
        <dbReference type="ARBA" id="ARBA00076257"/>
    </source>
</evidence>
<evidence type="ECO:0000256" key="21">
    <source>
        <dbReference type="SAM" id="MobiDB-lite"/>
    </source>
</evidence>
<evidence type="ECO:0000256" key="22">
    <source>
        <dbReference type="SAM" id="Phobius"/>
    </source>
</evidence>
<keyword evidence="13" id="KW-0966">Cell projection</keyword>
<dbReference type="GO" id="GO:0072594">
    <property type="term" value="P:establishment of protein localization to organelle"/>
    <property type="evidence" value="ECO:0007669"/>
    <property type="project" value="TreeGrafter"/>
</dbReference>
<reference evidence="26" key="1">
    <citation type="journal article" date="2013" name="PLoS ONE">
        <title>Gene expression in gut symbiotic organ of stinkbug affected by extracellular bacterial symbiont.</title>
        <authorList>
            <person name="Futahashi R."/>
            <person name="Tanaka K."/>
            <person name="Tanahashi M."/>
            <person name="Nikoh N."/>
            <person name="Kikuchi Y."/>
            <person name="Lee B.L."/>
            <person name="Fukatsu T."/>
        </authorList>
    </citation>
    <scope>NUCLEOTIDE SEQUENCE</scope>
    <source>
        <tissue evidence="26">Midgut</tissue>
    </source>
</reference>
<feature type="region of interest" description="Disordered" evidence="21">
    <location>
        <begin position="28"/>
        <end position="103"/>
    </location>
</feature>
<dbReference type="InterPro" id="IPR048528">
    <property type="entry name" value="Lamp2-like_luminal"/>
</dbReference>
<evidence type="ECO:0000256" key="16">
    <source>
        <dbReference type="ARBA" id="ARBA00053950"/>
    </source>
</evidence>
<dbReference type="InterPro" id="IPR048524">
    <property type="entry name" value="Lamp2-like_TM"/>
</dbReference>
<evidence type="ECO:0000256" key="11">
    <source>
        <dbReference type="ARBA" id="ARBA00023136"/>
    </source>
</evidence>
<evidence type="ECO:0000256" key="5">
    <source>
        <dbReference type="ARBA" id="ARBA00009644"/>
    </source>
</evidence>
<evidence type="ECO:0000256" key="12">
    <source>
        <dbReference type="ARBA" id="ARBA00023180"/>
    </source>
</evidence>
<evidence type="ECO:0000256" key="4">
    <source>
        <dbReference type="ARBA" id="ARBA00004279"/>
    </source>
</evidence>
<evidence type="ECO:0000256" key="7">
    <source>
        <dbReference type="ARBA" id="ARBA00022729"/>
    </source>
</evidence>
<comment type="subcellular location">
    <subcellularLocation>
        <location evidence="4">Cell projection</location>
        <location evidence="4">Dendrite</location>
    </subcellularLocation>
    <subcellularLocation>
        <location evidence="17">Cell projection</location>
        <location evidence="17">Growth cone membrane</location>
        <topology evidence="17">Single-pass type I membrane protein</topology>
    </subcellularLocation>
    <subcellularLocation>
        <location evidence="15">Cytoplasmic vesicle</location>
        <location evidence="15">Secretory vesicle</location>
        <location evidence="15">Synaptic vesicle membrane</location>
        <topology evidence="15">Single-pass type I membrane protein</topology>
    </subcellularLocation>
    <subcellularLocation>
        <location evidence="2">Early endosome membrane</location>
        <topology evidence="2">Single-pass type I membrane protein</topology>
    </subcellularLocation>
    <subcellularLocation>
        <location evidence="1">Endoplasmic reticulum-Golgi intermediate compartment membrane</location>
        <topology evidence="1">Single-pass type I membrane protein</topology>
    </subcellularLocation>
    <subcellularLocation>
        <location evidence="20">Membrane</location>
        <topology evidence="20">Single-pass type I membrane protein</topology>
    </subcellularLocation>
    <subcellularLocation>
        <location evidence="3">Recycling endosome</location>
    </subcellularLocation>
</comment>
<feature type="signal peptide" evidence="23">
    <location>
        <begin position="1"/>
        <end position="18"/>
    </location>
</feature>